<dbReference type="Proteomes" id="UP000465866">
    <property type="component" value="Chromosome"/>
</dbReference>
<dbReference type="AlphaFoldDB" id="A0A7I7KXB0"/>
<name>A0A7I7KXB0_9MYCO</name>
<dbReference type="KEGG" id="mcoo:MCOO_21960"/>
<evidence type="ECO:0000313" key="2">
    <source>
        <dbReference type="Proteomes" id="UP000465866"/>
    </source>
</evidence>
<protein>
    <submittedName>
        <fullName evidence="1">Uncharacterized protein</fullName>
    </submittedName>
</protein>
<accession>A0A7I7KXB0</accession>
<dbReference type="RefSeq" id="WP_163776368.1">
    <property type="nucleotide sequence ID" value="NZ_AP022569.1"/>
</dbReference>
<sequence>MAAPASPLPQLHRPARLPRAASARTPAADFGRYQFQVVAADIADAVTSIGGLIFDRAMAGWDVSVVVDGDHVIDDRPVRILGARVTLVPDRLAVLPAPQMLAVAGDVIVKSEAVRRQVLAAGEDAVTEVLLWGRAHPPSLNCKYIPVRHRPSAAAQVFKSHAMAAGGATVAEAADEGFYSMV</sequence>
<evidence type="ECO:0000313" key="1">
    <source>
        <dbReference type="EMBL" id="BBX46181.1"/>
    </source>
</evidence>
<proteinExistence type="predicted"/>
<keyword evidence="2" id="KW-1185">Reference proteome</keyword>
<reference evidence="1 2" key="1">
    <citation type="journal article" date="2019" name="Emerg. Microbes Infect.">
        <title>Comprehensive subspecies identification of 175 nontuberculous mycobacteria species based on 7547 genomic profiles.</title>
        <authorList>
            <person name="Matsumoto Y."/>
            <person name="Kinjo T."/>
            <person name="Motooka D."/>
            <person name="Nabeya D."/>
            <person name="Jung N."/>
            <person name="Uechi K."/>
            <person name="Horii T."/>
            <person name="Iida T."/>
            <person name="Fujita J."/>
            <person name="Nakamura S."/>
        </authorList>
    </citation>
    <scope>NUCLEOTIDE SEQUENCE [LARGE SCALE GENOMIC DNA]</scope>
    <source>
        <strain evidence="1 2">JCM 12404</strain>
    </source>
</reference>
<dbReference type="EMBL" id="AP022569">
    <property type="protein sequence ID" value="BBX46181.1"/>
    <property type="molecule type" value="Genomic_DNA"/>
</dbReference>
<organism evidence="1 2">
    <name type="scientific">Mycobacterium cookii</name>
    <dbReference type="NCBI Taxonomy" id="1775"/>
    <lineage>
        <taxon>Bacteria</taxon>
        <taxon>Bacillati</taxon>
        <taxon>Actinomycetota</taxon>
        <taxon>Actinomycetes</taxon>
        <taxon>Mycobacteriales</taxon>
        <taxon>Mycobacteriaceae</taxon>
        <taxon>Mycobacterium</taxon>
    </lineage>
</organism>
<gene>
    <name evidence="1" type="ORF">MCOO_21960</name>
</gene>